<proteinExistence type="predicted"/>
<dbReference type="RefSeq" id="WP_097803619.1">
    <property type="nucleotide sequence ID" value="NZ_FXYH01000003.1"/>
</dbReference>
<evidence type="ECO:0000313" key="3">
    <source>
        <dbReference type="Proteomes" id="UP000220836"/>
    </source>
</evidence>
<organism evidence="2 3">
    <name type="scientific">Pelagimonas varians</name>
    <dbReference type="NCBI Taxonomy" id="696760"/>
    <lineage>
        <taxon>Bacteria</taxon>
        <taxon>Pseudomonadati</taxon>
        <taxon>Pseudomonadota</taxon>
        <taxon>Alphaproteobacteria</taxon>
        <taxon>Rhodobacterales</taxon>
        <taxon>Roseobacteraceae</taxon>
        <taxon>Pelagimonas</taxon>
    </lineage>
</organism>
<dbReference type="EMBL" id="FXYH01000003">
    <property type="protein sequence ID" value="SMX37509.1"/>
    <property type="molecule type" value="Genomic_DNA"/>
</dbReference>
<dbReference type="OrthoDB" id="8117327at2"/>
<keyword evidence="1" id="KW-0812">Transmembrane</keyword>
<feature type="transmembrane region" description="Helical" evidence="1">
    <location>
        <begin position="30"/>
        <end position="47"/>
    </location>
</feature>
<evidence type="ECO:0000313" key="2">
    <source>
        <dbReference type="EMBL" id="SMX37509.1"/>
    </source>
</evidence>
<protein>
    <submittedName>
        <fullName evidence="2">Uncharacterized protein</fullName>
    </submittedName>
</protein>
<name>A0A238K3N8_9RHOB</name>
<sequence length="62" mass="6104">MDPVSIGFYASVCGLLGLVGPKLGTAPIRLGIGAGVGVLAVALLPHLKVMLGVAESYSAVSP</sequence>
<keyword evidence="1" id="KW-1133">Transmembrane helix</keyword>
<accession>A0A238K3N8</accession>
<keyword evidence="3" id="KW-1185">Reference proteome</keyword>
<keyword evidence="1" id="KW-0472">Membrane</keyword>
<dbReference type="Proteomes" id="UP000220836">
    <property type="component" value="Unassembled WGS sequence"/>
</dbReference>
<gene>
    <name evidence="2" type="ORF">PEV8663_01107</name>
</gene>
<dbReference type="AlphaFoldDB" id="A0A238K3N8"/>
<reference evidence="2 3" key="1">
    <citation type="submission" date="2017-05" db="EMBL/GenBank/DDBJ databases">
        <authorList>
            <person name="Song R."/>
            <person name="Chenine A.L."/>
            <person name="Ruprecht R.M."/>
        </authorList>
    </citation>
    <scope>NUCLEOTIDE SEQUENCE [LARGE SCALE GENOMIC DNA]</scope>
    <source>
        <strain evidence="2 3">CECT 8663</strain>
    </source>
</reference>
<evidence type="ECO:0000256" key="1">
    <source>
        <dbReference type="SAM" id="Phobius"/>
    </source>
</evidence>